<feature type="domain" description="NB-ARC" evidence="2">
    <location>
        <begin position="272"/>
        <end position="395"/>
    </location>
</feature>
<evidence type="ECO:0000259" key="2">
    <source>
        <dbReference type="Pfam" id="PF00931"/>
    </source>
</evidence>
<name>A0A8K0PIB0_9PEZI</name>
<reference evidence="4" key="1">
    <citation type="submission" date="2021-07" db="EMBL/GenBank/DDBJ databases">
        <title>Elsinoe batatas strain:CRI-CJ2 Genome sequencing and assembly.</title>
        <authorList>
            <person name="Huang L."/>
        </authorList>
    </citation>
    <scope>NUCLEOTIDE SEQUENCE</scope>
    <source>
        <strain evidence="4">CRI-CJ2</strain>
    </source>
</reference>
<comment type="caution">
    <text evidence="4">The sequence shown here is derived from an EMBL/GenBank/DDBJ whole genome shotgun (WGS) entry which is preliminary data.</text>
</comment>
<evidence type="ECO:0000313" key="4">
    <source>
        <dbReference type="EMBL" id="KAG8629357.1"/>
    </source>
</evidence>
<dbReference type="InterPro" id="IPR056681">
    <property type="entry name" value="DUF7779"/>
</dbReference>
<dbReference type="InterPro" id="IPR027417">
    <property type="entry name" value="P-loop_NTPase"/>
</dbReference>
<dbReference type="OrthoDB" id="5394701at2759"/>
<dbReference type="Gene3D" id="1.25.40.10">
    <property type="entry name" value="Tetratricopeptide repeat domain"/>
    <property type="match status" value="1"/>
</dbReference>
<evidence type="ECO:0000313" key="5">
    <source>
        <dbReference type="Proteomes" id="UP000809789"/>
    </source>
</evidence>
<dbReference type="Pfam" id="PF25000">
    <property type="entry name" value="DUF7779"/>
    <property type="match status" value="1"/>
</dbReference>
<dbReference type="Gene3D" id="3.40.50.300">
    <property type="entry name" value="P-loop containing nucleotide triphosphate hydrolases"/>
    <property type="match status" value="1"/>
</dbReference>
<dbReference type="PANTHER" id="PTHR35205">
    <property type="entry name" value="NB-ARC AND TPR DOMAIN PROTEIN"/>
    <property type="match status" value="1"/>
</dbReference>
<dbReference type="AlphaFoldDB" id="A0A8K0PIB0"/>
<dbReference type="GO" id="GO:0043531">
    <property type="term" value="F:ADP binding"/>
    <property type="evidence" value="ECO:0007669"/>
    <property type="project" value="InterPro"/>
</dbReference>
<evidence type="ECO:0000256" key="1">
    <source>
        <dbReference type="SAM" id="Coils"/>
    </source>
</evidence>
<dbReference type="PANTHER" id="PTHR35205:SF1">
    <property type="entry name" value="ZU5 DOMAIN-CONTAINING PROTEIN"/>
    <property type="match status" value="1"/>
</dbReference>
<dbReference type="Proteomes" id="UP000809789">
    <property type="component" value="Unassembled WGS sequence"/>
</dbReference>
<feature type="domain" description="DUF7779" evidence="3">
    <location>
        <begin position="496"/>
        <end position="585"/>
    </location>
</feature>
<dbReference type="SUPFAM" id="SSF52540">
    <property type="entry name" value="P-loop containing nucleoside triphosphate hydrolases"/>
    <property type="match status" value="1"/>
</dbReference>
<gene>
    <name evidence="4" type="ORF">KVT40_003222</name>
</gene>
<proteinExistence type="predicted"/>
<keyword evidence="1" id="KW-0175">Coiled coil</keyword>
<dbReference type="EMBL" id="JAESVG020000003">
    <property type="protein sequence ID" value="KAG8629357.1"/>
    <property type="molecule type" value="Genomic_DNA"/>
</dbReference>
<dbReference type="InterPro" id="IPR011990">
    <property type="entry name" value="TPR-like_helical_dom_sf"/>
</dbReference>
<organism evidence="4 5">
    <name type="scientific">Elsinoe batatas</name>
    <dbReference type="NCBI Taxonomy" id="2601811"/>
    <lineage>
        <taxon>Eukaryota</taxon>
        <taxon>Fungi</taxon>
        <taxon>Dikarya</taxon>
        <taxon>Ascomycota</taxon>
        <taxon>Pezizomycotina</taxon>
        <taxon>Dothideomycetes</taxon>
        <taxon>Dothideomycetidae</taxon>
        <taxon>Myriangiales</taxon>
        <taxon>Elsinoaceae</taxon>
        <taxon>Elsinoe</taxon>
    </lineage>
</organism>
<evidence type="ECO:0000259" key="3">
    <source>
        <dbReference type="Pfam" id="PF25000"/>
    </source>
</evidence>
<dbReference type="InterPro" id="IPR002182">
    <property type="entry name" value="NB-ARC"/>
</dbReference>
<sequence length="797" mass="89883">MIYANICTSPKSSLRSNWCSAVDLSSECLDRGDKRQVSRHNSWEDLEKIVAQFRRDTNRTMLGLTFPVKQLRCFYDGPLRHSLGDQDSTMSKGIIWLTVKLAIEEEEATTRVLERLRDLCQLTETFSEYIEEDRQLPPASEEPLAAAGIAIVSFCTETIMFLRNIVEFVSTGSSAESQWSPLNDAFAKSQKTIKESLSRVERLARKHSITQWSDTSGPTLSLPTHTPAATQYGGLTEDVAKLPCICLPPVQKPRFFDREDTSLAIETHYLRITEEEPLQSLALHGLGGVGKSTVALKYADSKWRKREVEALFWIHSETTTSIRQSFSRAAVKLKLPGIQAGDDEENKSLLLEWLETTERRWLLIFDNAEDVDLIRSYWPAAGRGQVLITTRNPNFAFDLAEVSIELYPWDTQTGSEFLLHLLSSNVSEQLQAGEAASAYQLSEKLSGHALAISLMAGLIHRRAWSVEEFMAVYNAHANEVKDMFGTKSIDTLWSLAFGSLDANSSALLGILCFLEPDSIPQGLFELPEIIQLPEHLTFCRSRLNFSEAVEPLLTLALVKRDRSQRTFSIHRLVQSSFKNFMTPQQRRQSFTAAGTLLAGVFPQPHPQAATLWLQWGTCATYLQHVLHLKNCFLEELTLDNSLIATLEYCVVNNSCASNNLTLGRLAHLRDDYETAEAYYMAAQNAWLKGDQLRSSAFNGSCMYRLGCLALDEGKVEASIKHLRDALVVTSKRKDILVPEHARVLFKLSEALEQEKGEERQAQSLREEAERMLRQRVPDTKDAGRIETYDNLVGVMWR</sequence>
<dbReference type="Pfam" id="PF00931">
    <property type="entry name" value="NB-ARC"/>
    <property type="match status" value="1"/>
</dbReference>
<evidence type="ECO:0008006" key="6">
    <source>
        <dbReference type="Google" id="ProtNLM"/>
    </source>
</evidence>
<feature type="coiled-coil region" evidence="1">
    <location>
        <begin position="747"/>
        <end position="774"/>
    </location>
</feature>
<accession>A0A8K0PIB0</accession>
<keyword evidence="5" id="KW-1185">Reference proteome</keyword>
<protein>
    <recommendedName>
        <fullName evidence="6">NB-ARC domain-containing protein</fullName>
    </recommendedName>
</protein>